<dbReference type="InterPro" id="IPR003231">
    <property type="entry name" value="ACP"/>
</dbReference>
<evidence type="ECO:0000256" key="5">
    <source>
        <dbReference type="ARBA" id="ARBA00023098"/>
    </source>
</evidence>
<name>A0A1T4Q9J1_9ENTE</name>
<dbReference type="GO" id="GO:0009245">
    <property type="term" value="P:lipid A biosynthetic process"/>
    <property type="evidence" value="ECO:0007669"/>
    <property type="project" value="TreeGrafter"/>
</dbReference>
<dbReference type="Gene3D" id="1.10.1200.10">
    <property type="entry name" value="ACP-like"/>
    <property type="match status" value="1"/>
</dbReference>
<comment type="PTM">
    <text evidence="7">4'-phosphopantetheine is transferred from CoA to a specific serine of apo-ACP by AcpS. This modification is essential for activity because fatty acids are bound in thioester linkage to the sulfhydryl of the prosthetic group.</text>
</comment>
<dbReference type="SUPFAM" id="SSF47336">
    <property type="entry name" value="ACP-like"/>
    <property type="match status" value="1"/>
</dbReference>
<dbReference type="PANTHER" id="PTHR20863">
    <property type="entry name" value="ACYL CARRIER PROTEIN"/>
    <property type="match status" value="1"/>
</dbReference>
<evidence type="ECO:0000256" key="9">
    <source>
        <dbReference type="RuleBase" id="RU003545"/>
    </source>
</evidence>
<dbReference type="RefSeq" id="WP_078808031.1">
    <property type="nucleotide sequence ID" value="NZ_FUXI01000027.1"/>
</dbReference>
<keyword evidence="2 7" id="KW-0444">Lipid biosynthesis</keyword>
<comment type="pathway">
    <text evidence="7 9">Lipid metabolism; fatty acid biosynthesis.</text>
</comment>
<dbReference type="GO" id="GO:0005829">
    <property type="term" value="C:cytosol"/>
    <property type="evidence" value="ECO:0007669"/>
    <property type="project" value="TreeGrafter"/>
</dbReference>
<protein>
    <recommendedName>
        <fullName evidence="7 8">Acyl carrier protein</fullName>
        <shortName evidence="7">ACP</shortName>
    </recommendedName>
</protein>
<evidence type="ECO:0000256" key="6">
    <source>
        <dbReference type="ARBA" id="ARBA00023160"/>
    </source>
</evidence>
<comment type="similarity">
    <text evidence="7">Belongs to the acyl carrier protein (ACP) family.</text>
</comment>
<dbReference type="InterPro" id="IPR009081">
    <property type="entry name" value="PP-bd_ACP"/>
</dbReference>
<sequence length="78" mass="8847">MKKQEVFEKIAPLVAQHFGIDQESVTEKTDIVEDLNADSISIMEFVLDLEDTFEIELSDEDAENITTVGQIVEFLVKD</sequence>
<dbReference type="PROSITE" id="PS50075">
    <property type="entry name" value="CARRIER"/>
    <property type="match status" value="1"/>
</dbReference>
<evidence type="ECO:0000256" key="2">
    <source>
        <dbReference type="ARBA" id="ARBA00022516"/>
    </source>
</evidence>
<keyword evidence="5 7" id="KW-0443">Lipid metabolism</keyword>
<evidence type="ECO:0000259" key="10">
    <source>
        <dbReference type="PROSITE" id="PS50075"/>
    </source>
</evidence>
<keyword evidence="1 7" id="KW-0596">Phosphopantetheine</keyword>
<dbReference type="GO" id="GO:0000036">
    <property type="term" value="F:acyl carrier activity"/>
    <property type="evidence" value="ECO:0007669"/>
    <property type="project" value="UniProtKB-UniRule"/>
</dbReference>
<reference evidence="11 12" key="1">
    <citation type="submission" date="2017-02" db="EMBL/GenBank/DDBJ databases">
        <authorList>
            <person name="Peterson S.W."/>
        </authorList>
    </citation>
    <scope>NUCLEOTIDE SEQUENCE [LARGE SCALE GENOMIC DNA]</scope>
    <source>
        <strain evidence="11 12">ATCC BAA-1030</strain>
    </source>
</reference>
<evidence type="ECO:0000256" key="3">
    <source>
        <dbReference type="ARBA" id="ARBA00022553"/>
    </source>
</evidence>
<evidence type="ECO:0000256" key="8">
    <source>
        <dbReference type="NCBIfam" id="TIGR00517"/>
    </source>
</evidence>
<dbReference type="PANTHER" id="PTHR20863:SF76">
    <property type="entry name" value="CARRIER DOMAIN-CONTAINING PROTEIN"/>
    <property type="match status" value="1"/>
</dbReference>
<accession>A0A1T4Q9J1</accession>
<keyword evidence="6 7" id="KW-0275">Fatty acid biosynthesis</keyword>
<dbReference type="GO" id="GO:0000035">
    <property type="term" value="F:acyl binding"/>
    <property type="evidence" value="ECO:0007669"/>
    <property type="project" value="TreeGrafter"/>
</dbReference>
<feature type="domain" description="Carrier" evidence="10">
    <location>
        <begin position="4"/>
        <end position="78"/>
    </location>
</feature>
<dbReference type="UniPathway" id="UPA00094"/>
<dbReference type="Pfam" id="PF00550">
    <property type="entry name" value="PP-binding"/>
    <property type="match status" value="1"/>
</dbReference>
<evidence type="ECO:0000313" key="11">
    <source>
        <dbReference type="EMBL" id="SKA00470.1"/>
    </source>
</evidence>
<dbReference type="STRING" id="263852.SAMN02745116_02116"/>
<dbReference type="NCBIfam" id="TIGR00517">
    <property type="entry name" value="acyl_carrier"/>
    <property type="match status" value="1"/>
</dbReference>
<evidence type="ECO:0000256" key="7">
    <source>
        <dbReference type="HAMAP-Rule" id="MF_01217"/>
    </source>
</evidence>
<dbReference type="InterPro" id="IPR036736">
    <property type="entry name" value="ACP-like_sf"/>
</dbReference>
<gene>
    <name evidence="7" type="primary">acpP</name>
    <name evidence="11" type="ORF">SAMN02745116_02116</name>
</gene>
<evidence type="ECO:0000256" key="4">
    <source>
        <dbReference type="ARBA" id="ARBA00022832"/>
    </source>
</evidence>
<keyword evidence="4 7" id="KW-0276">Fatty acid metabolism</keyword>
<comment type="function">
    <text evidence="7 9">Carrier of the growing fatty acid chain in fatty acid biosynthesis.</text>
</comment>
<dbReference type="NCBIfam" id="NF002148">
    <property type="entry name" value="PRK00982.1-2"/>
    <property type="match status" value="1"/>
</dbReference>
<keyword evidence="3 7" id="KW-0597">Phosphoprotein</keyword>
<organism evidence="11 12">
    <name type="scientific">Pilibacter termitis</name>
    <dbReference type="NCBI Taxonomy" id="263852"/>
    <lineage>
        <taxon>Bacteria</taxon>
        <taxon>Bacillati</taxon>
        <taxon>Bacillota</taxon>
        <taxon>Bacilli</taxon>
        <taxon>Lactobacillales</taxon>
        <taxon>Enterococcaceae</taxon>
        <taxon>Pilibacter</taxon>
    </lineage>
</organism>
<dbReference type="NCBIfam" id="NF009104">
    <property type="entry name" value="PRK12449.1"/>
    <property type="match status" value="1"/>
</dbReference>
<keyword evidence="7" id="KW-0963">Cytoplasm</keyword>
<comment type="PTM">
    <text evidence="9">4'-phosphopantetheine is transferred from CoA to a specific serine of apo-ACP by acpS.</text>
</comment>
<dbReference type="EMBL" id="FUXI01000027">
    <property type="protein sequence ID" value="SKA00470.1"/>
    <property type="molecule type" value="Genomic_DNA"/>
</dbReference>
<dbReference type="NCBIfam" id="NF002150">
    <property type="entry name" value="PRK00982.1-4"/>
    <property type="match status" value="1"/>
</dbReference>
<comment type="subcellular location">
    <subcellularLocation>
        <location evidence="7">Cytoplasm</location>
    </subcellularLocation>
</comment>
<feature type="modified residue" description="O-(pantetheine 4'-phosphoryl)serine" evidence="7">
    <location>
        <position position="39"/>
    </location>
</feature>
<evidence type="ECO:0000313" key="12">
    <source>
        <dbReference type="Proteomes" id="UP000190328"/>
    </source>
</evidence>
<dbReference type="GO" id="GO:0016020">
    <property type="term" value="C:membrane"/>
    <property type="evidence" value="ECO:0007669"/>
    <property type="project" value="GOC"/>
</dbReference>
<keyword evidence="12" id="KW-1185">Reference proteome</keyword>
<dbReference type="OrthoDB" id="9804551at2"/>
<dbReference type="Proteomes" id="UP000190328">
    <property type="component" value="Unassembled WGS sequence"/>
</dbReference>
<dbReference type="HAMAP" id="MF_01217">
    <property type="entry name" value="Acyl_carrier"/>
    <property type="match status" value="1"/>
</dbReference>
<evidence type="ECO:0000256" key="1">
    <source>
        <dbReference type="ARBA" id="ARBA00022450"/>
    </source>
</evidence>
<dbReference type="AlphaFoldDB" id="A0A1T4Q9J1"/>
<proteinExistence type="inferred from homology"/>